<feature type="domain" description="Prepilin peptidase A24 N-terminal" evidence="12">
    <location>
        <begin position="8"/>
        <end position="89"/>
    </location>
</feature>
<protein>
    <recommendedName>
        <fullName evidence="9">Prepilin leader peptidase/N-methyltransferase</fullName>
        <ecNumber evidence="9">2.1.1.-</ecNumber>
        <ecNumber evidence="9">3.4.23.43</ecNumber>
    </recommendedName>
</protein>
<dbReference type="GO" id="GO:0032259">
    <property type="term" value="P:methylation"/>
    <property type="evidence" value="ECO:0007669"/>
    <property type="project" value="UniProtKB-KW"/>
</dbReference>
<keyword evidence="9" id="KW-0489">Methyltransferase</keyword>
<dbReference type="PANTHER" id="PTHR30487:SF0">
    <property type="entry name" value="PREPILIN LEADER PEPTIDASE_N-METHYLTRANSFERASE-RELATED"/>
    <property type="match status" value="1"/>
</dbReference>
<gene>
    <name evidence="13" type="ORF">SAMN00017405_0305</name>
</gene>
<dbReference type="PANTHER" id="PTHR30487">
    <property type="entry name" value="TYPE 4 PREPILIN-LIKE PROTEINS LEADER PEPTIDE-PROCESSING ENZYME"/>
    <property type="match status" value="1"/>
</dbReference>
<evidence type="ECO:0000256" key="3">
    <source>
        <dbReference type="ARBA" id="ARBA00022475"/>
    </source>
</evidence>
<dbReference type="InterPro" id="IPR050882">
    <property type="entry name" value="Prepilin_peptidase/N-MTase"/>
</dbReference>
<dbReference type="Pfam" id="PF01478">
    <property type="entry name" value="Peptidase_A24"/>
    <property type="match status" value="1"/>
</dbReference>
<comment type="catalytic activity">
    <reaction evidence="9">
        <text>Typically cleaves a -Gly-|-Phe- bond to release an N-terminal, basic peptide of 5-8 residues from type IV prepilin, and then N-methylates the new N-terminal amino group, the methyl donor being S-adenosyl-L-methionine.</text>
        <dbReference type="EC" id="3.4.23.43"/>
    </reaction>
</comment>
<keyword evidence="5 9" id="KW-0812">Transmembrane</keyword>
<evidence type="ECO:0000313" key="14">
    <source>
        <dbReference type="Proteomes" id="UP000192731"/>
    </source>
</evidence>
<evidence type="ECO:0000256" key="1">
    <source>
        <dbReference type="ARBA" id="ARBA00004429"/>
    </source>
</evidence>
<keyword evidence="9" id="KW-0378">Hydrolase</keyword>
<dbReference type="Pfam" id="PF06750">
    <property type="entry name" value="A24_N_bact"/>
    <property type="match status" value="1"/>
</dbReference>
<name>A0A1W1VNM3_DESTI</name>
<evidence type="ECO:0000256" key="10">
    <source>
        <dbReference type="SAM" id="Phobius"/>
    </source>
</evidence>
<dbReference type="GO" id="GO:0004190">
    <property type="term" value="F:aspartic-type endopeptidase activity"/>
    <property type="evidence" value="ECO:0007669"/>
    <property type="project" value="UniProtKB-EC"/>
</dbReference>
<keyword evidence="14" id="KW-1185">Reference proteome</keyword>
<dbReference type="InterPro" id="IPR014032">
    <property type="entry name" value="Peptidase_A24A_bac"/>
</dbReference>
<dbReference type="InterPro" id="IPR010627">
    <property type="entry name" value="Prepilin_pept_A24_N"/>
</dbReference>
<keyword evidence="3" id="KW-1003">Cell membrane</keyword>
<feature type="transmembrane region" description="Helical" evidence="10">
    <location>
        <begin position="148"/>
        <end position="165"/>
    </location>
</feature>
<evidence type="ECO:0000256" key="7">
    <source>
        <dbReference type="ARBA" id="ARBA00023136"/>
    </source>
</evidence>
<dbReference type="Gene3D" id="1.20.120.1220">
    <property type="match status" value="1"/>
</dbReference>
<evidence type="ECO:0000256" key="2">
    <source>
        <dbReference type="ARBA" id="ARBA00005801"/>
    </source>
</evidence>
<keyword evidence="9" id="KW-0511">Multifunctional enzyme</keyword>
<comment type="similarity">
    <text evidence="2 8">Belongs to the peptidase A24 family.</text>
</comment>
<evidence type="ECO:0000256" key="4">
    <source>
        <dbReference type="ARBA" id="ARBA00022519"/>
    </source>
</evidence>
<reference evidence="13 14" key="1">
    <citation type="submission" date="2017-04" db="EMBL/GenBank/DDBJ databases">
        <authorList>
            <person name="Afonso C.L."/>
            <person name="Miller P.J."/>
            <person name="Scott M.A."/>
            <person name="Spackman E."/>
            <person name="Goraichik I."/>
            <person name="Dimitrov K.M."/>
            <person name="Suarez D.L."/>
            <person name="Swayne D.E."/>
        </authorList>
    </citation>
    <scope>NUCLEOTIDE SEQUENCE [LARGE SCALE GENOMIC DNA]</scope>
    <source>
        <strain evidence="13 14">DSM 11270</strain>
    </source>
</reference>
<feature type="transmembrane region" description="Helical" evidence="10">
    <location>
        <begin position="177"/>
        <end position="208"/>
    </location>
</feature>
<dbReference type="AlphaFoldDB" id="A0A1W1VNM3"/>
<feature type="transmembrane region" description="Helical" evidence="10">
    <location>
        <begin position="6"/>
        <end position="23"/>
    </location>
</feature>
<feature type="transmembrane region" description="Helical" evidence="10">
    <location>
        <begin position="70"/>
        <end position="88"/>
    </location>
</feature>
<dbReference type="GO" id="GO:0006465">
    <property type="term" value="P:signal peptide processing"/>
    <property type="evidence" value="ECO:0007669"/>
    <property type="project" value="TreeGrafter"/>
</dbReference>
<accession>A0A1W1VNM3</accession>
<comment type="function">
    <text evidence="9">Plays an essential role in type IV pili and type II pseudopili formation by proteolytically removing the leader sequence from substrate proteins and subsequently monomethylating the alpha-amino group of the newly exposed N-terminal phenylalanine.</text>
</comment>
<dbReference type="GO" id="GO:0005886">
    <property type="term" value="C:plasma membrane"/>
    <property type="evidence" value="ECO:0007669"/>
    <property type="project" value="UniProtKB-SubCell"/>
</dbReference>
<evidence type="ECO:0000259" key="12">
    <source>
        <dbReference type="Pfam" id="PF06750"/>
    </source>
</evidence>
<evidence type="ECO:0000313" key="13">
    <source>
        <dbReference type="EMBL" id="SMB94969.1"/>
    </source>
</evidence>
<dbReference type="OrthoDB" id="9789291at2"/>
<sequence>MIYFVFFIGLLIGSFLNVCIYRLPHHESIAFPPSHCTRCETNLRPGDLVPVLSYLLARGKCRYCGEKISLQYPVIELLNAILYILFFLKYGFTIIFLKYAILASLLLVIAVIDYHLQIIPDECNLFGLIVSGAFIIFYNFSYTSLIDAIFGLLLGGGIFLVIALVSKGGMGGGDIKLMGVLGLALGVKDILLITFLSFIIGAVFSLFLLGFKLKKRKDPIAFGPFISVAALITMLYGTNIIKWYLHLILG</sequence>
<dbReference type="EMBL" id="FWWT01000022">
    <property type="protein sequence ID" value="SMB94969.1"/>
    <property type="molecule type" value="Genomic_DNA"/>
</dbReference>
<evidence type="ECO:0000259" key="11">
    <source>
        <dbReference type="Pfam" id="PF01478"/>
    </source>
</evidence>
<dbReference type="Proteomes" id="UP000192731">
    <property type="component" value="Unassembled WGS sequence"/>
</dbReference>
<dbReference type="EC" id="2.1.1.-" evidence="9"/>
<feature type="transmembrane region" description="Helical" evidence="10">
    <location>
        <begin position="94"/>
        <end position="116"/>
    </location>
</feature>
<proteinExistence type="inferred from homology"/>
<organism evidence="13 14">
    <name type="scientific">Desulfonispora thiosulfatigenes DSM 11270</name>
    <dbReference type="NCBI Taxonomy" id="656914"/>
    <lineage>
        <taxon>Bacteria</taxon>
        <taxon>Bacillati</taxon>
        <taxon>Bacillota</taxon>
        <taxon>Clostridia</taxon>
        <taxon>Eubacteriales</taxon>
        <taxon>Peptococcaceae</taxon>
        <taxon>Desulfonispora</taxon>
    </lineage>
</organism>
<evidence type="ECO:0000256" key="5">
    <source>
        <dbReference type="ARBA" id="ARBA00022692"/>
    </source>
</evidence>
<keyword evidence="4" id="KW-0997">Cell inner membrane</keyword>
<dbReference type="RefSeq" id="WP_084054116.1">
    <property type="nucleotide sequence ID" value="NZ_FWWT01000022.1"/>
</dbReference>
<feature type="transmembrane region" description="Helical" evidence="10">
    <location>
        <begin position="220"/>
        <end position="245"/>
    </location>
</feature>
<feature type="domain" description="Prepilin type IV endopeptidase peptidase" evidence="11">
    <location>
        <begin position="101"/>
        <end position="206"/>
    </location>
</feature>
<dbReference type="InterPro" id="IPR000045">
    <property type="entry name" value="Prepilin_IV_endopep_pep"/>
</dbReference>
<dbReference type="PRINTS" id="PR00864">
    <property type="entry name" value="PREPILNPTASE"/>
</dbReference>
<keyword evidence="7 10" id="KW-0472">Membrane</keyword>
<keyword evidence="9" id="KW-0645">Protease</keyword>
<dbReference type="EC" id="3.4.23.43" evidence="9"/>
<keyword evidence="6 10" id="KW-1133">Transmembrane helix</keyword>
<comment type="subcellular location">
    <subcellularLocation>
        <location evidence="1">Cell inner membrane</location>
        <topology evidence="1">Multi-pass membrane protein</topology>
    </subcellularLocation>
    <subcellularLocation>
        <location evidence="9">Cell membrane</location>
        <topology evidence="9">Multi-pass membrane protein</topology>
    </subcellularLocation>
</comment>
<dbReference type="STRING" id="656914.SAMN00017405_0305"/>
<evidence type="ECO:0000256" key="9">
    <source>
        <dbReference type="RuleBase" id="RU003794"/>
    </source>
</evidence>
<dbReference type="GO" id="GO:0008168">
    <property type="term" value="F:methyltransferase activity"/>
    <property type="evidence" value="ECO:0007669"/>
    <property type="project" value="UniProtKB-KW"/>
</dbReference>
<evidence type="ECO:0000256" key="8">
    <source>
        <dbReference type="RuleBase" id="RU003793"/>
    </source>
</evidence>
<feature type="transmembrane region" description="Helical" evidence="10">
    <location>
        <begin position="123"/>
        <end position="142"/>
    </location>
</feature>
<evidence type="ECO:0000256" key="6">
    <source>
        <dbReference type="ARBA" id="ARBA00022989"/>
    </source>
</evidence>
<keyword evidence="9" id="KW-0808">Transferase</keyword>